<accession>A0A1Z3N8K2</accession>
<protein>
    <submittedName>
        <fullName evidence="2">Uncharacterized protein</fullName>
    </submittedName>
</protein>
<gene>
    <name evidence="2" type="ORF">B9G79_09620</name>
</gene>
<feature type="chain" id="PRO_5013368938" evidence="1">
    <location>
        <begin position="19"/>
        <end position="155"/>
    </location>
</feature>
<evidence type="ECO:0000313" key="2">
    <source>
        <dbReference type="EMBL" id="ASD63813.1"/>
    </source>
</evidence>
<evidence type="ECO:0000313" key="3">
    <source>
        <dbReference type="Proteomes" id="UP000197003"/>
    </source>
</evidence>
<dbReference type="RefSeq" id="WP_088565323.1">
    <property type="nucleotide sequence ID" value="NZ_CP020946.1"/>
</dbReference>
<keyword evidence="1" id="KW-0732">Signal</keyword>
<proteinExistence type="predicted"/>
<dbReference type="AlphaFoldDB" id="A0A1Z3N8K2"/>
<dbReference type="Proteomes" id="UP000197003">
    <property type="component" value="Chromosome"/>
</dbReference>
<evidence type="ECO:0000256" key="1">
    <source>
        <dbReference type="SAM" id="SignalP"/>
    </source>
</evidence>
<sequence length="155" mass="17034">MRILVLSFVALISLSAHAQTVSLDAPAYAKYYCAKQGDAKDLVVPSVFMVIRKAYTTQIILHVLDAECKGNKVVPKASNRFAKPSLADLSDVHAIAASPRIFRVNEFSHQVVLEFYSDALAAGERNFLLKLYAHDGGVYQIIVTTRNGATFLQAF</sequence>
<reference evidence="2 3" key="1">
    <citation type="submission" date="2017-04" db="EMBL/GenBank/DDBJ databases">
        <title>Whole genome sequence of Bdellovibrio bacteriovorus strain SSB218315.</title>
        <authorList>
            <person name="Oyedara O."/>
            <person name="Rodriguez-Perez M.A."/>
        </authorList>
    </citation>
    <scope>NUCLEOTIDE SEQUENCE [LARGE SCALE GENOMIC DNA]</scope>
    <source>
        <strain evidence="2 3">SSB218315</strain>
    </source>
</reference>
<name>A0A1Z3N8K2_BDEBC</name>
<feature type="signal peptide" evidence="1">
    <location>
        <begin position="1"/>
        <end position="18"/>
    </location>
</feature>
<dbReference type="OrthoDB" id="5293793at2"/>
<organism evidence="2 3">
    <name type="scientific">Bdellovibrio bacteriovorus</name>
    <dbReference type="NCBI Taxonomy" id="959"/>
    <lineage>
        <taxon>Bacteria</taxon>
        <taxon>Pseudomonadati</taxon>
        <taxon>Bdellovibrionota</taxon>
        <taxon>Bdellovibrionia</taxon>
        <taxon>Bdellovibrionales</taxon>
        <taxon>Pseudobdellovibrionaceae</taxon>
        <taxon>Bdellovibrio</taxon>
    </lineage>
</organism>
<dbReference type="EMBL" id="CP020946">
    <property type="protein sequence ID" value="ASD63813.1"/>
    <property type="molecule type" value="Genomic_DNA"/>
</dbReference>